<organism evidence="2 3">
    <name type="scientific">Bimuria novae-zelandiae CBS 107.79</name>
    <dbReference type="NCBI Taxonomy" id="1447943"/>
    <lineage>
        <taxon>Eukaryota</taxon>
        <taxon>Fungi</taxon>
        <taxon>Dikarya</taxon>
        <taxon>Ascomycota</taxon>
        <taxon>Pezizomycotina</taxon>
        <taxon>Dothideomycetes</taxon>
        <taxon>Pleosporomycetidae</taxon>
        <taxon>Pleosporales</taxon>
        <taxon>Massarineae</taxon>
        <taxon>Didymosphaeriaceae</taxon>
        <taxon>Bimuria</taxon>
    </lineage>
</organism>
<dbReference type="Proteomes" id="UP000800036">
    <property type="component" value="Unassembled WGS sequence"/>
</dbReference>
<accession>A0A6A5VBI0</accession>
<evidence type="ECO:0000256" key="1">
    <source>
        <dbReference type="SAM" id="MobiDB-lite"/>
    </source>
</evidence>
<dbReference type="EMBL" id="ML976687">
    <property type="protein sequence ID" value="KAF1972376.1"/>
    <property type="molecule type" value="Genomic_DNA"/>
</dbReference>
<gene>
    <name evidence="2" type="ORF">BU23DRAFT_162512</name>
</gene>
<keyword evidence="3" id="KW-1185">Reference proteome</keyword>
<feature type="compositionally biased region" description="Low complexity" evidence="1">
    <location>
        <begin position="26"/>
        <end position="37"/>
    </location>
</feature>
<dbReference type="AlphaFoldDB" id="A0A6A5VBI0"/>
<evidence type="ECO:0000313" key="3">
    <source>
        <dbReference type="Proteomes" id="UP000800036"/>
    </source>
</evidence>
<feature type="compositionally biased region" description="Polar residues" evidence="1">
    <location>
        <begin position="1"/>
        <end position="11"/>
    </location>
</feature>
<dbReference type="OrthoDB" id="3788583at2759"/>
<proteinExistence type="predicted"/>
<evidence type="ECO:0000313" key="2">
    <source>
        <dbReference type="EMBL" id="KAF1972376.1"/>
    </source>
</evidence>
<name>A0A6A5VBI0_9PLEO</name>
<protein>
    <submittedName>
        <fullName evidence="2">Uncharacterized protein</fullName>
    </submittedName>
</protein>
<feature type="region of interest" description="Disordered" evidence="1">
    <location>
        <begin position="1"/>
        <end position="48"/>
    </location>
</feature>
<reference evidence="2" key="1">
    <citation type="journal article" date="2020" name="Stud. Mycol.">
        <title>101 Dothideomycetes genomes: a test case for predicting lifestyles and emergence of pathogens.</title>
        <authorList>
            <person name="Haridas S."/>
            <person name="Albert R."/>
            <person name="Binder M."/>
            <person name="Bloem J."/>
            <person name="Labutti K."/>
            <person name="Salamov A."/>
            <person name="Andreopoulos B."/>
            <person name="Baker S."/>
            <person name="Barry K."/>
            <person name="Bills G."/>
            <person name="Bluhm B."/>
            <person name="Cannon C."/>
            <person name="Castanera R."/>
            <person name="Culley D."/>
            <person name="Daum C."/>
            <person name="Ezra D."/>
            <person name="Gonzalez J."/>
            <person name="Henrissat B."/>
            <person name="Kuo A."/>
            <person name="Liang C."/>
            <person name="Lipzen A."/>
            <person name="Lutzoni F."/>
            <person name="Magnuson J."/>
            <person name="Mondo S."/>
            <person name="Nolan M."/>
            <person name="Ohm R."/>
            <person name="Pangilinan J."/>
            <person name="Park H.-J."/>
            <person name="Ramirez L."/>
            <person name="Alfaro M."/>
            <person name="Sun H."/>
            <person name="Tritt A."/>
            <person name="Yoshinaga Y."/>
            <person name="Zwiers L.-H."/>
            <person name="Turgeon B."/>
            <person name="Goodwin S."/>
            <person name="Spatafora J."/>
            <person name="Crous P."/>
            <person name="Grigoriev I."/>
        </authorList>
    </citation>
    <scope>NUCLEOTIDE SEQUENCE</scope>
    <source>
        <strain evidence="2">CBS 107.79</strain>
    </source>
</reference>
<sequence length="122" mass="13301">MPEWAPTSSASDPPYMDREDLNQPLSSISSVTESTGSKARSRSPTKRMINIKIAEKTVSSRTVKSPADVPEDVRKLYRVVQSLARVPRGVIPLGIEDLIQTDAGNDLDDLDVFVATARNGMS</sequence>